<dbReference type="InterPro" id="IPR026033">
    <property type="entry name" value="Azg-like_bact_archaea"/>
</dbReference>
<dbReference type="STRING" id="570947.SAMN05421687_11038"/>
<evidence type="ECO:0000256" key="2">
    <source>
        <dbReference type="ARBA" id="ARBA00005697"/>
    </source>
</evidence>
<feature type="transmembrane region" description="Helical" evidence="9">
    <location>
        <begin position="375"/>
        <end position="394"/>
    </location>
</feature>
<evidence type="ECO:0000256" key="6">
    <source>
        <dbReference type="ARBA" id="ARBA00022989"/>
    </source>
</evidence>
<keyword evidence="11" id="KW-1185">Reference proteome</keyword>
<evidence type="ECO:0000313" key="10">
    <source>
        <dbReference type="EMBL" id="SIS59228.1"/>
    </source>
</evidence>
<dbReference type="InterPro" id="IPR006043">
    <property type="entry name" value="NCS2"/>
</dbReference>
<evidence type="ECO:0000256" key="9">
    <source>
        <dbReference type="SAM" id="Phobius"/>
    </source>
</evidence>
<dbReference type="AlphaFoldDB" id="A0A1N7KC88"/>
<feature type="transmembrane region" description="Helical" evidence="9">
    <location>
        <begin position="127"/>
        <end position="145"/>
    </location>
</feature>
<feature type="transmembrane region" description="Helical" evidence="9">
    <location>
        <begin position="221"/>
        <end position="243"/>
    </location>
</feature>
<protein>
    <submittedName>
        <fullName evidence="10">Putative MFS transporter, AGZA family, xanthine/uracil permease</fullName>
    </submittedName>
</protein>
<name>A0A1N7KC88_9BACI</name>
<accession>A0A1N7KC88</accession>
<feature type="transmembrane region" description="Helical" evidence="9">
    <location>
        <begin position="74"/>
        <end position="94"/>
    </location>
</feature>
<dbReference type="PIRSF" id="PIRSF005353">
    <property type="entry name" value="PbuG"/>
    <property type="match status" value="1"/>
</dbReference>
<feature type="transmembrane region" description="Helical" evidence="9">
    <location>
        <begin position="441"/>
        <end position="459"/>
    </location>
</feature>
<feature type="transmembrane region" description="Helical" evidence="9">
    <location>
        <begin position="101"/>
        <end position="121"/>
    </location>
</feature>
<keyword evidence="7 8" id="KW-0472">Membrane</keyword>
<dbReference type="PANTHER" id="PTHR43337:SF11">
    <property type="entry name" value="GUANINE_HYPOXANTHINE PERMEASE PBUG"/>
    <property type="match status" value="1"/>
</dbReference>
<keyword evidence="3 8" id="KW-0813">Transport</keyword>
<dbReference type="InterPro" id="IPR045018">
    <property type="entry name" value="Azg-like"/>
</dbReference>
<evidence type="ECO:0000313" key="11">
    <source>
        <dbReference type="Proteomes" id="UP000187608"/>
    </source>
</evidence>
<evidence type="ECO:0000256" key="3">
    <source>
        <dbReference type="ARBA" id="ARBA00022448"/>
    </source>
</evidence>
<evidence type="ECO:0000256" key="8">
    <source>
        <dbReference type="PIRNR" id="PIRNR005353"/>
    </source>
</evidence>
<sequence length="461" mass="48964">MERVIDNYSNSKKRGKMMKKYFQFDKYNTNYRTEFLAGMTTFLAMAYILFVNPSTLALDGIEQLPEGVTRIDKGAVFTATALSAAIGTLVMGLLAKYPIALAPGMGLNAFFAYTVVLGFGIPWETALAGVLASGLIFIVLTVTGLRQTIINAIPANLKLAVGAGIGLYIAFIGFQNAGIVQNSDATLVQLGSIMEPTTLLAIFGILVSVVFLSLGYHGGIFYGMILTSVVGMITGLIAAPTAFGDVVSPAPSLAPTFGEAFLHLDDIFTMQMIGVILTFLFVDFFDTAGTLVAVASQAGFMKDNKLPRAGRALFSDSAATVAGAVMGTSTTTSYIESTAGVGSGGRTGFTSVVTALFFLLALFFSPLLGIITAEVTAPALIIVGVLMASSLKAIEWDQFEIAVPAFLVIIAMPLTYSIATGIAMGFIFYPITMLLKGRIKEIHPIMYGLFSIFILYFIFLA</sequence>
<dbReference type="GO" id="GO:0005886">
    <property type="term" value="C:plasma membrane"/>
    <property type="evidence" value="ECO:0007669"/>
    <property type="project" value="UniProtKB-SubCell"/>
</dbReference>
<dbReference type="EMBL" id="FTOC01000010">
    <property type="protein sequence ID" value="SIS59228.1"/>
    <property type="molecule type" value="Genomic_DNA"/>
</dbReference>
<reference evidence="11" key="1">
    <citation type="submission" date="2017-01" db="EMBL/GenBank/DDBJ databases">
        <authorList>
            <person name="Varghese N."/>
            <person name="Submissions S."/>
        </authorList>
    </citation>
    <scope>NUCLEOTIDE SEQUENCE [LARGE SCALE GENOMIC DNA]</scope>
    <source>
        <strain evidence="11">DSM 23127</strain>
    </source>
</reference>
<comment type="similarity">
    <text evidence="2 8">Belongs to the nucleobase:cation symporter-2 (NCS2) (TC 2.A.40) family. Azg-like subfamily.</text>
</comment>
<evidence type="ECO:0000256" key="1">
    <source>
        <dbReference type="ARBA" id="ARBA00004651"/>
    </source>
</evidence>
<dbReference type="PANTHER" id="PTHR43337">
    <property type="entry name" value="XANTHINE/URACIL PERMEASE C887.17-RELATED"/>
    <property type="match status" value="1"/>
</dbReference>
<evidence type="ECO:0000256" key="7">
    <source>
        <dbReference type="ARBA" id="ARBA00023136"/>
    </source>
</evidence>
<keyword evidence="6 8" id="KW-1133">Transmembrane helix</keyword>
<organism evidence="10 11">
    <name type="scientific">Salimicrobium flavidum</name>
    <dbReference type="NCBI Taxonomy" id="570947"/>
    <lineage>
        <taxon>Bacteria</taxon>
        <taxon>Bacillati</taxon>
        <taxon>Bacillota</taxon>
        <taxon>Bacilli</taxon>
        <taxon>Bacillales</taxon>
        <taxon>Bacillaceae</taxon>
        <taxon>Salimicrobium</taxon>
    </lineage>
</organism>
<dbReference type="Pfam" id="PF00860">
    <property type="entry name" value="Xan_ur_permease"/>
    <property type="match status" value="1"/>
</dbReference>
<feature type="transmembrane region" description="Helical" evidence="9">
    <location>
        <begin position="157"/>
        <end position="177"/>
    </location>
</feature>
<keyword evidence="5 8" id="KW-0812">Transmembrane</keyword>
<feature type="transmembrane region" description="Helical" evidence="9">
    <location>
        <begin position="272"/>
        <end position="300"/>
    </location>
</feature>
<dbReference type="GO" id="GO:0005345">
    <property type="term" value="F:purine nucleobase transmembrane transporter activity"/>
    <property type="evidence" value="ECO:0007669"/>
    <property type="project" value="TreeGrafter"/>
</dbReference>
<dbReference type="Proteomes" id="UP000187608">
    <property type="component" value="Unassembled WGS sequence"/>
</dbReference>
<feature type="transmembrane region" description="Helical" evidence="9">
    <location>
        <begin position="35"/>
        <end position="54"/>
    </location>
</feature>
<feature type="transmembrane region" description="Helical" evidence="9">
    <location>
        <begin position="197"/>
        <end position="214"/>
    </location>
</feature>
<comment type="subcellular location">
    <subcellularLocation>
        <location evidence="1 8">Cell membrane</location>
        <topology evidence="1 8">Multi-pass membrane protein</topology>
    </subcellularLocation>
</comment>
<feature type="transmembrane region" description="Helical" evidence="9">
    <location>
        <begin position="347"/>
        <end position="368"/>
    </location>
</feature>
<proteinExistence type="inferred from homology"/>
<evidence type="ECO:0000256" key="4">
    <source>
        <dbReference type="ARBA" id="ARBA00022475"/>
    </source>
</evidence>
<evidence type="ECO:0000256" key="5">
    <source>
        <dbReference type="ARBA" id="ARBA00022692"/>
    </source>
</evidence>
<gene>
    <name evidence="10" type="ORF">SAMN05421687_11038</name>
</gene>
<feature type="transmembrane region" description="Helical" evidence="9">
    <location>
        <begin position="406"/>
        <end position="429"/>
    </location>
</feature>
<keyword evidence="4 8" id="KW-1003">Cell membrane</keyword>